<accession>A0ABW2D618</accession>
<evidence type="ECO:0000313" key="1">
    <source>
        <dbReference type="EMBL" id="MFC6956930.1"/>
    </source>
</evidence>
<proteinExistence type="predicted"/>
<dbReference type="Proteomes" id="UP001596470">
    <property type="component" value="Unassembled WGS sequence"/>
</dbReference>
<organism evidence="1 2">
    <name type="scientific">Glycomyces mayteni</name>
    <dbReference type="NCBI Taxonomy" id="543887"/>
    <lineage>
        <taxon>Bacteria</taxon>
        <taxon>Bacillati</taxon>
        <taxon>Actinomycetota</taxon>
        <taxon>Actinomycetes</taxon>
        <taxon>Glycomycetales</taxon>
        <taxon>Glycomycetaceae</taxon>
        <taxon>Glycomyces</taxon>
    </lineage>
</organism>
<sequence>MTPAPDSPWPCEVPTGDDFARTPAAHPFAARIARLVADDAWRAALCRGFEAHLRARRIGLRGYADSSDRVTAFTAGLAEREPRPVSMVFRAFKKAVYQRTADILDRDLPGWRPRARAETGLRVLGLAPADGEGLAGYPLAREWLWYHPLWIEPVGVDLHQDEAQRRRDAAVTDQPDPAYKHRLAALLERSCDDLLRSGGLGEVHDHLVDQILTESLLDAVAPPPGYAPYREVLVKARKVNQSATAAPAAALPNPAPLNPALRDRRTADEFRDRLAVYRASGSDEAPAWLLDHESLHDTVAALVRSREFGAEKADLAGTLARLAARGALHPRDVKGVFGTLNYLAVHMTNAGIPFPADFTGSLGALALADNGPFTGALLRVQALLESKRHRYGAAKVWLDASRGYLDRWSGAWTAAEADAVAFAEADQQVWLAAGGTELRLLEYHLSYPFLGAARLSPERLTPLVRQGRRALDAAAQGVGKLEHLTREHGLPAAKRHDRASTAKWKIAAQIMFVRALLLQATVDAVCLDVHRATGTRTADREETERSVGLLLGAAKLEYAMLTENRLEPAHMPTLTQLAMHYAFLNGSRLMRPGGNPANLRLMPAFLTTARDGALDLKAATSFLVAKGWNAGILASITSPQIIATLARRSAPDALRARFPEDRQLIAASPYRMWRTENREEAALMRDLTIGRSPLRR</sequence>
<reference evidence="2" key="1">
    <citation type="journal article" date="2019" name="Int. J. Syst. Evol. Microbiol.">
        <title>The Global Catalogue of Microorganisms (GCM) 10K type strain sequencing project: providing services to taxonomists for standard genome sequencing and annotation.</title>
        <authorList>
            <consortium name="The Broad Institute Genomics Platform"/>
            <consortium name="The Broad Institute Genome Sequencing Center for Infectious Disease"/>
            <person name="Wu L."/>
            <person name="Ma J."/>
        </authorList>
    </citation>
    <scope>NUCLEOTIDE SEQUENCE [LARGE SCALE GENOMIC DNA]</scope>
    <source>
        <strain evidence="2">KACC 12634</strain>
    </source>
</reference>
<evidence type="ECO:0000313" key="2">
    <source>
        <dbReference type="Proteomes" id="UP001596470"/>
    </source>
</evidence>
<protein>
    <submittedName>
        <fullName evidence="1">Uncharacterized protein</fullName>
    </submittedName>
</protein>
<comment type="caution">
    <text evidence="1">The sequence shown here is derived from an EMBL/GenBank/DDBJ whole genome shotgun (WGS) entry which is preliminary data.</text>
</comment>
<keyword evidence="2" id="KW-1185">Reference proteome</keyword>
<name>A0ABW2D618_9ACTN</name>
<dbReference type="RefSeq" id="WP_382347667.1">
    <property type="nucleotide sequence ID" value="NZ_JBHMBP010000002.1"/>
</dbReference>
<dbReference type="EMBL" id="JBHSYS010000002">
    <property type="protein sequence ID" value="MFC6956930.1"/>
    <property type="molecule type" value="Genomic_DNA"/>
</dbReference>
<gene>
    <name evidence="1" type="ORF">ACFQS3_06945</name>
</gene>